<feature type="domain" description="XdhC- CoxI" evidence="2">
    <location>
        <begin position="15"/>
        <end position="69"/>
    </location>
</feature>
<dbReference type="Proteomes" id="UP000766595">
    <property type="component" value="Unassembled WGS sequence"/>
</dbReference>
<dbReference type="PANTHER" id="PTHR30388">
    <property type="entry name" value="ALDEHYDE OXIDOREDUCTASE MOLYBDENUM COFACTOR ASSEMBLY PROTEIN"/>
    <property type="match status" value="1"/>
</dbReference>
<evidence type="ECO:0000256" key="1">
    <source>
        <dbReference type="SAM" id="MobiDB-lite"/>
    </source>
</evidence>
<evidence type="ECO:0000259" key="2">
    <source>
        <dbReference type="Pfam" id="PF02625"/>
    </source>
</evidence>
<dbReference type="RefSeq" id="WP_261970502.1">
    <property type="nucleotide sequence ID" value="NZ_JAHHZF010000011.1"/>
</dbReference>
<dbReference type="PANTHER" id="PTHR30388:SF6">
    <property type="entry name" value="XANTHINE DEHYDROGENASE SUBUNIT A-RELATED"/>
    <property type="match status" value="1"/>
</dbReference>
<sequence length="118" mass="12026">MLAWRALDQAIVRSGRAALVTVLASRGSTPREAGARMVVEPGGTFTGTIGGGALELKLIEAAVTALAEADAAELPPSLLPLRGEKGKEPGISGLKSDEASVSPPPFSPQGGRRWPKAG</sequence>
<dbReference type="Pfam" id="PF02625">
    <property type="entry name" value="XdhC_CoxI"/>
    <property type="match status" value="1"/>
</dbReference>
<evidence type="ECO:0000313" key="4">
    <source>
        <dbReference type="Proteomes" id="UP000766595"/>
    </source>
</evidence>
<accession>A0A947D7U4</accession>
<feature type="region of interest" description="Disordered" evidence="1">
    <location>
        <begin position="76"/>
        <end position="118"/>
    </location>
</feature>
<evidence type="ECO:0000313" key="3">
    <source>
        <dbReference type="EMBL" id="MBT9291983.1"/>
    </source>
</evidence>
<organism evidence="3 4">
    <name type="scientific">Prosthecodimorpha staleyi</name>
    <dbReference type="NCBI Taxonomy" id="2840188"/>
    <lineage>
        <taxon>Bacteria</taxon>
        <taxon>Pseudomonadati</taxon>
        <taxon>Pseudomonadota</taxon>
        <taxon>Alphaproteobacteria</taxon>
        <taxon>Hyphomicrobiales</taxon>
        <taxon>Ancalomicrobiaceae</taxon>
        <taxon>Prosthecodimorpha</taxon>
    </lineage>
</organism>
<dbReference type="InterPro" id="IPR003777">
    <property type="entry name" value="XdhC_CoxI"/>
</dbReference>
<reference evidence="3 4" key="1">
    <citation type="submission" date="2021-06" db="EMBL/GenBank/DDBJ databases">
        <authorList>
            <person name="Grouzdev D.S."/>
            <person name="Koziaeva V."/>
        </authorList>
    </citation>
    <scope>NUCLEOTIDE SEQUENCE [LARGE SCALE GENOMIC DNA]</scope>
    <source>
        <strain evidence="3 4">22</strain>
    </source>
</reference>
<dbReference type="EMBL" id="JAHHZF010000011">
    <property type="protein sequence ID" value="MBT9291983.1"/>
    <property type="molecule type" value="Genomic_DNA"/>
</dbReference>
<dbReference type="InterPro" id="IPR052698">
    <property type="entry name" value="MoCofactor_Util/Proc"/>
</dbReference>
<gene>
    <name evidence="3" type="ORF">KL771_21140</name>
</gene>
<protein>
    <submittedName>
        <fullName evidence="3">XdhC family protein</fullName>
    </submittedName>
</protein>
<keyword evidence="4" id="KW-1185">Reference proteome</keyword>
<comment type="caution">
    <text evidence="3">The sequence shown here is derived from an EMBL/GenBank/DDBJ whole genome shotgun (WGS) entry which is preliminary data.</text>
</comment>
<dbReference type="AlphaFoldDB" id="A0A947D7U4"/>
<proteinExistence type="predicted"/>
<name>A0A947D7U4_9HYPH</name>